<dbReference type="InterPro" id="IPR022742">
    <property type="entry name" value="Hydrolase_4"/>
</dbReference>
<proteinExistence type="predicted"/>
<dbReference type="SUPFAM" id="SSF53474">
    <property type="entry name" value="alpha/beta-Hydrolases"/>
    <property type="match status" value="1"/>
</dbReference>
<feature type="domain" description="Serine aminopeptidase S33" evidence="2">
    <location>
        <begin position="5"/>
        <end position="201"/>
    </location>
</feature>
<dbReference type="InterPro" id="IPR029058">
    <property type="entry name" value="AB_hydrolase_fold"/>
</dbReference>
<protein>
    <submittedName>
        <fullName evidence="4">Serine aminopeptidase S33 domain-containing protein</fullName>
    </submittedName>
</protein>
<sequence>MTRLRLLFCHGLGATPRNGISVKIQQWAEQHHIQTYGLNYRDYGNAERIWNVNDWRRDIVTALKADDAKTVIVGSSAGCQAVLRAAVDAPEAIGGLLLFSPGVGLGIDYMERVIPGSVEKLQHGEILSHPSADPTIKIKVDLDNLMEFVNNCVSKTHHRIRLDCPVRIVHGMKDKLVPFQNSIKLLSQIDSPNKALYLINDGHFITDRTTIEQALESLWDAIEADM</sequence>
<evidence type="ECO:0000313" key="3">
    <source>
        <dbReference type="Proteomes" id="UP000887577"/>
    </source>
</evidence>
<dbReference type="InterPro" id="IPR052382">
    <property type="entry name" value="ABHD10_acyl-thioesterase"/>
</dbReference>
<evidence type="ECO:0000313" key="4">
    <source>
        <dbReference type="WBParaSite" id="PSU_v2.g3168.t1"/>
    </source>
</evidence>
<dbReference type="WBParaSite" id="PSU_v2.g3168.t1">
    <property type="protein sequence ID" value="PSU_v2.g3168.t1"/>
    <property type="gene ID" value="PSU_v2.g3168"/>
</dbReference>
<dbReference type="PANTHER" id="PTHR16138">
    <property type="entry name" value="MYCOPHENOLIC ACID ACYL-GLUCURONIDE ESTERASE, MITOCHONDRIAL"/>
    <property type="match status" value="1"/>
</dbReference>
<name>A0A914YYQ0_9BILA</name>
<dbReference type="PANTHER" id="PTHR16138:SF7">
    <property type="entry name" value="PALMITOYL-PROTEIN THIOESTERASE ABHD10, MITOCHONDRIAL"/>
    <property type="match status" value="1"/>
</dbReference>
<keyword evidence="1" id="KW-0378">Hydrolase</keyword>
<dbReference type="GO" id="GO:0004553">
    <property type="term" value="F:hydrolase activity, hydrolyzing O-glycosyl compounds"/>
    <property type="evidence" value="ECO:0007669"/>
    <property type="project" value="TreeGrafter"/>
</dbReference>
<dbReference type="Gene3D" id="3.40.50.1820">
    <property type="entry name" value="alpha/beta hydrolase"/>
    <property type="match status" value="1"/>
</dbReference>
<reference evidence="4" key="1">
    <citation type="submission" date="2022-11" db="UniProtKB">
        <authorList>
            <consortium name="WormBaseParasite"/>
        </authorList>
    </citation>
    <scope>IDENTIFICATION</scope>
</reference>
<keyword evidence="3" id="KW-1185">Reference proteome</keyword>
<dbReference type="Proteomes" id="UP000887577">
    <property type="component" value="Unplaced"/>
</dbReference>
<accession>A0A914YYQ0</accession>
<evidence type="ECO:0000259" key="2">
    <source>
        <dbReference type="Pfam" id="PF12146"/>
    </source>
</evidence>
<organism evidence="3 4">
    <name type="scientific">Panagrolaimus superbus</name>
    <dbReference type="NCBI Taxonomy" id="310955"/>
    <lineage>
        <taxon>Eukaryota</taxon>
        <taxon>Metazoa</taxon>
        <taxon>Ecdysozoa</taxon>
        <taxon>Nematoda</taxon>
        <taxon>Chromadorea</taxon>
        <taxon>Rhabditida</taxon>
        <taxon>Tylenchina</taxon>
        <taxon>Panagrolaimomorpha</taxon>
        <taxon>Panagrolaimoidea</taxon>
        <taxon>Panagrolaimidae</taxon>
        <taxon>Panagrolaimus</taxon>
    </lineage>
</organism>
<dbReference type="Pfam" id="PF12146">
    <property type="entry name" value="Hydrolase_4"/>
    <property type="match status" value="1"/>
</dbReference>
<evidence type="ECO:0000256" key="1">
    <source>
        <dbReference type="ARBA" id="ARBA00022801"/>
    </source>
</evidence>
<dbReference type="AlphaFoldDB" id="A0A914YYQ0"/>